<dbReference type="Proteomes" id="UP000275078">
    <property type="component" value="Unassembled WGS sequence"/>
</dbReference>
<reference evidence="1 2" key="1">
    <citation type="journal article" date="2018" name="Nat. Ecol. Evol.">
        <title>Pezizomycetes genomes reveal the molecular basis of ectomycorrhizal truffle lifestyle.</title>
        <authorList>
            <person name="Murat C."/>
            <person name="Payen T."/>
            <person name="Noel B."/>
            <person name="Kuo A."/>
            <person name="Morin E."/>
            <person name="Chen J."/>
            <person name="Kohler A."/>
            <person name="Krizsan K."/>
            <person name="Balestrini R."/>
            <person name="Da Silva C."/>
            <person name="Montanini B."/>
            <person name="Hainaut M."/>
            <person name="Levati E."/>
            <person name="Barry K.W."/>
            <person name="Belfiori B."/>
            <person name="Cichocki N."/>
            <person name="Clum A."/>
            <person name="Dockter R.B."/>
            <person name="Fauchery L."/>
            <person name="Guy J."/>
            <person name="Iotti M."/>
            <person name="Le Tacon F."/>
            <person name="Lindquist E.A."/>
            <person name="Lipzen A."/>
            <person name="Malagnac F."/>
            <person name="Mello A."/>
            <person name="Molinier V."/>
            <person name="Miyauchi S."/>
            <person name="Poulain J."/>
            <person name="Riccioni C."/>
            <person name="Rubini A."/>
            <person name="Sitrit Y."/>
            <person name="Splivallo R."/>
            <person name="Traeger S."/>
            <person name="Wang M."/>
            <person name="Zifcakova L."/>
            <person name="Wipf D."/>
            <person name="Zambonelli A."/>
            <person name="Paolocci F."/>
            <person name="Nowrousian M."/>
            <person name="Ottonello S."/>
            <person name="Baldrian P."/>
            <person name="Spatafora J.W."/>
            <person name="Henrissat B."/>
            <person name="Nagy L.G."/>
            <person name="Aury J.M."/>
            <person name="Wincker P."/>
            <person name="Grigoriev I.V."/>
            <person name="Bonfante P."/>
            <person name="Martin F.M."/>
        </authorList>
    </citation>
    <scope>NUCLEOTIDE SEQUENCE [LARGE SCALE GENOMIC DNA]</scope>
    <source>
        <strain evidence="1 2">RN42</strain>
    </source>
</reference>
<evidence type="ECO:0000313" key="1">
    <source>
        <dbReference type="EMBL" id="RPA71386.1"/>
    </source>
</evidence>
<keyword evidence="2" id="KW-1185">Reference proteome</keyword>
<dbReference type="EMBL" id="ML119935">
    <property type="protein sequence ID" value="RPA71386.1"/>
    <property type="molecule type" value="Genomic_DNA"/>
</dbReference>
<protein>
    <submittedName>
        <fullName evidence="1">Uncharacterized protein</fullName>
    </submittedName>
</protein>
<evidence type="ECO:0000313" key="2">
    <source>
        <dbReference type="Proteomes" id="UP000275078"/>
    </source>
</evidence>
<accession>A0A3N4HDS4</accession>
<dbReference type="OrthoDB" id="5425274at2759"/>
<feature type="non-terminal residue" evidence="1">
    <location>
        <position position="1"/>
    </location>
</feature>
<feature type="non-terminal residue" evidence="1">
    <location>
        <position position="118"/>
    </location>
</feature>
<dbReference type="STRING" id="1160509.A0A3N4HDS4"/>
<dbReference type="AlphaFoldDB" id="A0A3N4HDS4"/>
<proteinExistence type="predicted"/>
<gene>
    <name evidence="1" type="ORF">BJ508DRAFT_183526</name>
</gene>
<name>A0A3N4HDS4_ASCIM</name>
<organism evidence="1 2">
    <name type="scientific">Ascobolus immersus RN42</name>
    <dbReference type="NCBI Taxonomy" id="1160509"/>
    <lineage>
        <taxon>Eukaryota</taxon>
        <taxon>Fungi</taxon>
        <taxon>Dikarya</taxon>
        <taxon>Ascomycota</taxon>
        <taxon>Pezizomycotina</taxon>
        <taxon>Pezizomycetes</taxon>
        <taxon>Pezizales</taxon>
        <taxon>Ascobolaceae</taxon>
        <taxon>Ascobolus</taxon>
    </lineage>
</organism>
<sequence length="118" mass="13877">RRTDLFSETQTLESLFKPSAIKAYETAHQNFLEKLFFYIHLASGQPARGTEIAGLQICNEANSGRGLYIFEKTFCILVKYSKTQTLKNDVETRRVVRFIPKRINDLLLKYFFYVRPFR</sequence>